<dbReference type="Gene3D" id="1.10.10.10">
    <property type="entry name" value="Winged helix-like DNA-binding domain superfamily/Winged helix DNA-binding domain"/>
    <property type="match status" value="1"/>
</dbReference>
<dbReference type="InterPro" id="IPR000524">
    <property type="entry name" value="Tscrpt_reg_HTH_GntR"/>
</dbReference>
<feature type="domain" description="HTH gntR-type" evidence="4">
    <location>
        <begin position="8"/>
        <end position="76"/>
    </location>
</feature>
<evidence type="ECO:0000256" key="2">
    <source>
        <dbReference type="ARBA" id="ARBA00023125"/>
    </source>
</evidence>
<evidence type="ECO:0000313" key="7">
    <source>
        <dbReference type="Proteomes" id="UP000534286"/>
    </source>
</evidence>
<dbReference type="Proteomes" id="UP000534286">
    <property type="component" value="Unassembled WGS sequence"/>
</dbReference>
<dbReference type="InterPro" id="IPR036390">
    <property type="entry name" value="WH_DNA-bd_sf"/>
</dbReference>
<dbReference type="PANTHER" id="PTHR38445">
    <property type="entry name" value="HTH-TYPE TRANSCRIPTIONAL REPRESSOR YTRA"/>
    <property type="match status" value="1"/>
</dbReference>
<evidence type="ECO:0000256" key="1">
    <source>
        <dbReference type="ARBA" id="ARBA00023015"/>
    </source>
</evidence>
<sequence>MTELRDDLPRWRQVRDIIVQRIETGQYKSGQRIPSVVDLTQEFGIATQTAQKVMNALRKDRWIRTERGMGSFVTTVEERTAEAGDTSK</sequence>
<dbReference type="GO" id="GO:0003700">
    <property type="term" value="F:DNA-binding transcription factor activity"/>
    <property type="evidence" value="ECO:0007669"/>
    <property type="project" value="InterPro"/>
</dbReference>
<organism evidence="6 7">
    <name type="scientific">Streptosporangium album</name>
    <dbReference type="NCBI Taxonomy" id="47479"/>
    <lineage>
        <taxon>Bacteria</taxon>
        <taxon>Bacillati</taxon>
        <taxon>Actinomycetota</taxon>
        <taxon>Actinomycetes</taxon>
        <taxon>Streptosporangiales</taxon>
        <taxon>Streptosporangiaceae</taxon>
        <taxon>Streptosporangium</taxon>
    </lineage>
</organism>
<evidence type="ECO:0000259" key="4">
    <source>
        <dbReference type="PROSITE" id="PS50949"/>
    </source>
</evidence>
<dbReference type="GO" id="GO:0003677">
    <property type="term" value="F:DNA binding"/>
    <property type="evidence" value="ECO:0007669"/>
    <property type="project" value="UniProtKB-KW"/>
</dbReference>
<dbReference type="PANTHER" id="PTHR38445:SF9">
    <property type="entry name" value="HTH-TYPE TRANSCRIPTIONAL REPRESSOR YTRA"/>
    <property type="match status" value="1"/>
</dbReference>
<dbReference type="RefSeq" id="WP_221465414.1">
    <property type="nucleotide sequence ID" value="NZ_BAABEK010000049.1"/>
</dbReference>
<comment type="caution">
    <text evidence="6">The sequence shown here is derived from an EMBL/GenBank/DDBJ whole genome shotgun (WGS) entry which is preliminary data.</text>
</comment>
<evidence type="ECO:0000313" key="6">
    <source>
        <dbReference type="EMBL" id="MBB4941215.1"/>
    </source>
</evidence>
<dbReference type="PROSITE" id="PS50949">
    <property type="entry name" value="HTH_GNTR"/>
    <property type="match status" value="1"/>
</dbReference>
<keyword evidence="7" id="KW-1185">Reference proteome</keyword>
<gene>
    <name evidence="5" type="ORF">FHR32_003001</name>
    <name evidence="6" type="ORF">FHR32_005592</name>
</gene>
<dbReference type="EMBL" id="JACHJU010000002">
    <property type="protein sequence ID" value="MBB4941215.1"/>
    <property type="molecule type" value="Genomic_DNA"/>
</dbReference>
<dbReference type="InterPro" id="IPR036388">
    <property type="entry name" value="WH-like_DNA-bd_sf"/>
</dbReference>
<keyword evidence="1" id="KW-0805">Transcription regulation</keyword>
<reference evidence="6 7" key="1">
    <citation type="submission" date="2020-08" db="EMBL/GenBank/DDBJ databases">
        <title>Sequencing the genomes of 1000 actinobacteria strains.</title>
        <authorList>
            <person name="Klenk H.-P."/>
        </authorList>
    </citation>
    <scope>NUCLEOTIDE SEQUENCE [LARGE SCALE GENOMIC DNA]</scope>
    <source>
        <strain evidence="6 7">DSM 43023</strain>
    </source>
</reference>
<evidence type="ECO:0000256" key="3">
    <source>
        <dbReference type="ARBA" id="ARBA00023163"/>
    </source>
</evidence>
<proteinExistence type="predicted"/>
<dbReference type="CDD" id="cd07377">
    <property type="entry name" value="WHTH_GntR"/>
    <property type="match status" value="1"/>
</dbReference>
<name>A0A7W7RZP3_9ACTN</name>
<dbReference type="Pfam" id="PF00392">
    <property type="entry name" value="GntR"/>
    <property type="match status" value="1"/>
</dbReference>
<dbReference type="SMART" id="SM00345">
    <property type="entry name" value="HTH_GNTR"/>
    <property type="match status" value="1"/>
</dbReference>
<keyword evidence="3" id="KW-0804">Transcription</keyword>
<accession>A0A7W7RZP3</accession>
<keyword evidence="2 6" id="KW-0238">DNA-binding</keyword>
<dbReference type="EMBL" id="JACHJU010000001">
    <property type="protein sequence ID" value="MBB4938696.1"/>
    <property type="molecule type" value="Genomic_DNA"/>
</dbReference>
<protein>
    <submittedName>
        <fullName evidence="6">DNA-binding GntR family transcriptional regulator</fullName>
    </submittedName>
</protein>
<dbReference type="AlphaFoldDB" id="A0A7W7RZP3"/>
<evidence type="ECO:0000313" key="5">
    <source>
        <dbReference type="EMBL" id="MBB4938696.1"/>
    </source>
</evidence>
<dbReference type="SUPFAM" id="SSF46785">
    <property type="entry name" value="Winged helix' DNA-binding domain"/>
    <property type="match status" value="1"/>
</dbReference>